<evidence type="ECO:0000256" key="2">
    <source>
        <dbReference type="ARBA" id="ARBA00023136"/>
    </source>
</evidence>
<dbReference type="InterPro" id="IPR044839">
    <property type="entry name" value="NDR1-like"/>
</dbReference>
<organism evidence="3 4">
    <name type="scientific">Brassica napus</name>
    <name type="common">Rape</name>
    <dbReference type="NCBI Taxonomy" id="3708"/>
    <lineage>
        <taxon>Eukaryota</taxon>
        <taxon>Viridiplantae</taxon>
        <taxon>Streptophyta</taxon>
        <taxon>Embryophyta</taxon>
        <taxon>Tracheophyta</taxon>
        <taxon>Spermatophyta</taxon>
        <taxon>Magnoliopsida</taxon>
        <taxon>eudicotyledons</taxon>
        <taxon>Gunneridae</taxon>
        <taxon>Pentapetalae</taxon>
        <taxon>rosids</taxon>
        <taxon>malvids</taxon>
        <taxon>Brassicales</taxon>
        <taxon>Brassicaceae</taxon>
        <taxon>Brassiceae</taxon>
        <taxon>Brassica</taxon>
    </lineage>
</organism>
<proteinExistence type="predicted"/>
<evidence type="ECO:0000313" key="3">
    <source>
        <dbReference type="EMBL" id="KAH0873713.1"/>
    </source>
</evidence>
<evidence type="ECO:0000313" key="4">
    <source>
        <dbReference type="Proteomes" id="UP000824890"/>
    </source>
</evidence>
<name>A0ABQ7Z0M2_BRANA</name>
<dbReference type="Proteomes" id="UP000824890">
    <property type="component" value="Unassembled WGS sequence"/>
</dbReference>
<comment type="caution">
    <text evidence="3">The sequence shown here is derived from an EMBL/GenBank/DDBJ whole genome shotgun (WGS) entry which is preliminary data.</text>
</comment>
<dbReference type="PANTHER" id="PTHR31234:SF72">
    <property type="entry name" value="NDR1_HIN1-LIKE PROTEIN 6"/>
    <property type="match status" value="1"/>
</dbReference>
<keyword evidence="4" id="KW-1185">Reference proteome</keyword>
<accession>A0ABQ7Z0M2</accession>
<comment type="subcellular location">
    <subcellularLocation>
        <location evidence="1">Membrane</location>
    </subcellularLocation>
</comment>
<reference evidence="3 4" key="1">
    <citation type="submission" date="2021-05" db="EMBL/GenBank/DDBJ databases">
        <title>Genome Assembly of Synthetic Allotetraploid Brassica napus Reveals Homoeologous Exchanges between Subgenomes.</title>
        <authorList>
            <person name="Davis J.T."/>
        </authorList>
    </citation>
    <scope>NUCLEOTIDE SEQUENCE [LARGE SCALE GENOMIC DNA]</scope>
    <source>
        <strain evidence="4">cv. Da-Ae</strain>
        <tissue evidence="3">Seedling</tissue>
    </source>
</reference>
<protein>
    <submittedName>
        <fullName evidence="3">Uncharacterized protein</fullName>
    </submittedName>
</protein>
<evidence type="ECO:0000256" key="1">
    <source>
        <dbReference type="ARBA" id="ARBA00004370"/>
    </source>
</evidence>
<dbReference type="EMBL" id="JAGKQM010000016">
    <property type="protein sequence ID" value="KAH0873713.1"/>
    <property type="molecule type" value="Genomic_DNA"/>
</dbReference>
<keyword evidence="2" id="KW-0472">Membrane</keyword>
<gene>
    <name evidence="3" type="ORF">HID58_071075</name>
</gene>
<dbReference type="PANTHER" id="PTHR31234">
    <property type="entry name" value="LATE EMBRYOGENESIS ABUNDANT (LEA) HYDROXYPROLINE-RICH GLYCOPROTEIN FAMILY"/>
    <property type="match status" value="1"/>
</dbReference>
<sequence>MSGQTQDAAGIMTTLEEQQQTTGNIPLRLRVDQPVRIKFGKLKLMEVRFLVRCGVFVDSLAANNFACATSSFAGVPEPLPVASVEAEWSHFRVRLRCFLFKISKYQYNPVRSGSLPKFYQGHENTTVIDVEMSGQTQDAAGIMTTLEEQQQTTGNIPLRLRVDQPVRIKFGKLKLMEVRFLVRCGVFVDSLAANNVIKIQSSSCKFRLRL</sequence>